<dbReference type="Pfam" id="PF02878">
    <property type="entry name" value="PGM_PMM_I"/>
    <property type="match status" value="1"/>
</dbReference>
<evidence type="ECO:0000256" key="7">
    <source>
        <dbReference type="ARBA" id="ARBA00066330"/>
    </source>
</evidence>
<dbReference type="FunFam" id="3.30.310.50:FF:000001">
    <property type="entry name" value="Phosphoglucosamine mutase"/>
    <property type="match status" value="1"/>
</dbReference>
<evidence type="ECO:0000256" key="3">
    <source>
        <dbReference type="ARBA" id="ARBA00022723"/>
    </source>
</evidence>
<comment type="similarity">
    <text evidence="1 9 10">Belongs to the phosphohexose mutase family.</text>
</comment>
<dbReference type="CDD" id="cd05802">
    <property type="entry name" value="GlmM"/>
    <property type="match status" value="1"/>
</dbReference>
<evidence type="ECO:0000259" key="13">
    <source>
        <dbReference type="Pfam" id="PF02878"/>
    </source>
</evidence>
<feature type="domain" description="Alpha-D-phosphohexomutase alpha/beta/alpha" evidence="15">
    <location>
        <begin position="257"/>
        <end position="369"/>
    </location>
</feature>
<dbReference type="OrthoDB" id="9806956at2"/>
<dbReference type="PANTHER" id="PTHR42946:SF1">
    <property type="entry name" value="PHOSPHOGLUCOMUTASE (ALPHA-D-GLUCOSE-1,6-BISPHOSPHATE-DEPENDENT)"/>
    <property type="match status" value="1"/>
</dbReference>
<dbReference type="InterPro" id="IPR006352">
    <property type="entry name" value="GlmM_bact"/>
</dbReference>
<dbReference type="Proteomes" id="UP000184375">
    <property type="component" value="Unassembled WGS sequence"/>
</dbReference>
<dbReference type="HAMAP" id="MF_01554_B">
    <property type="entry name" value="GlmM_B"/>
    <property type="match status" value="1"/>
</dbReference>
<feature type="domain" description="Alpha-D-phosphohexomutase C-terminal" evidence="12">
    <location>
        <begin position="373"/>
        <end position="439"/>
    </location>
</feature>
<feature type="binding site" evidence="9">
    <location>
        <position position="240"/>
    </location>
    <ligand>
        <name>Mg(2+)</name>
        <dbReference type="ChEBI" id="CHEBI:18420"/>
    </ligand>
</feature>
<dbReference type="FunFam" id="3.40.120.10:FF:000001">
    <property type="entry name" value="Phosphoglucosamine mutase"/>
    <property type="match status" value="1"/>
</dbReference>
<dbReference type="Pfam" id="PF02879">
    <property type="entry name" value="PGM_PMM_II"/>
    <property type="match status" value="1"/>
</dbReference>
<dbReference type="SUPFAM" id="SSF55957">
    <property type="entry name" value="Phosphoglucomutase, C-terminal domain"/>
    <property type="match status" value="1"/>
</dbReference>
<feature type="domain" description="Alpha-D-phosphohexomutase alpha/beta/alpha" evidence="13">
    <location>
        <begin position="4"/>
        <end position="134"/>
    </location>
</feature>
<feature type="domain" description="Alpha-D-phosphohexomutase alpha/beta/alpha" evidence="14">
    <location>
        <begin position="159"/>
        <end position="253"/>
    </location>
</feature>
<comment type="cofactor">
    <cofactor evidence="9">
        <name>Mg(2+)</name>
        <dbReference type="ChEBI" id="CHEBI:18420"/>
    </cofactor>
    <text evidence="9">Binds 1 Mg(2+) ion per subunit.</text>
</comment>
<dbReference type="GO" id="GO:0006048">
    <property type="term" value="P:UDP-N-acetylglucosamine biosynthetic process"/>
    <property type="evidence" value="ECO:0007669"/>
    <property type="project" value="TreeGrafter"/>
</dbReference>
<dbReference type="InterPro" id="IPR005845">
    <property type="entry name" value="A-D-PHexomutase_a/b/a-II"/>
</dbReference>
<keyword evidence="3 9" id="KW-0479">Metal-binding</keyword>
<evidence type="ECO:0000313" key="16">
    <source>
        <dbReference type="EMBL" id="SHM66084.1"/>
    </source>
</evidence>
<dbReference type="PRINTS" id="PR00509">
    <property type="entry name" value="PGMPMM"/>
</dbReference>
<dbReference type="InterPro" id="IPR016066">
    <property type="entry name" value="A-D-PHexomutase_CS"/>
</dbReference>
<dbReference type="InterPro" id="IPR005846">
    <property type="entry name" value="A-D-PHexomutase_a/b/a-III"/>
</dbReference>
<dbReference type="PANTHER" id="PTHR42946">
    <property type="entry name" value="PHOSPHOHEXOSE MUTASE"/>
    <property type="match status" value="1"/>
</dbReference>
<reference evidence="17" key="1">
    <citation type="submission" date="2016-11" db="EMBL/GenBank/DDBJ databases">
        <authorList>
            <person name="Varghese N."/>
            <person name="Submissions S."/>
        </authorList>
    </citation>
    <scope>NUCLEOTIDE SEQUENCE [LARGE SCALE GENOMIC DNA]</scope>
    <source>
        <strain evidence="17">DSM 18802</strain>
    </source>
</reference>
<dbReference type="RefSeq" id="WP_073257234.1">
    <property type="nucleotide sequence ID" value="NZ_FRCR01000009.1"/>
</dbReference>
<evidence type="ECO:0000256" key="8">
    <source>
        <dbReference type="ARBA" id="ARBA00068193"/>
    </source>
</evidence>
<sequence length="446" mass="48241">MGERLFGTDGVRGIANKELTPLLAFKLGRAGAYVLSENNRKPTVVVGKDTRISGDMLEAALIAGICSTGANVVKVGIVPTPAVAYLTRHFGADAGVVISASHNPVEYNGIKIFDSEGFKLPDAIEDEIEALLNDCDDRIKSPTGPEVGRVFKEDGIRPYAEFIKSVANRDFAGIKIALDCANGAAYKVAPLVFRELGAEVFVINDCPDGCNINVNCGSTNPNIISQFVRDVKADVGLSFDGDADRLIACDEKGQVVDGDHVMAINADYMKRRGLLKNDTVVATVMSNMGFEVALKGRGIKTVRTKVGDRYVLEEMLKGGYNLGGEQSGHIIFLDHNTTGDGILTAVKLLSIVAESRKPLSELRNIMKVYPQVLVNVKVKDKAGYAENERIKEVIIKAENLLGENGRVLVRPSGTEPLIRVMVEGEDEKIINELALRLANVIREELS</sequence>
<dbReference type="NCBIfam" id="NF008139">
    <property type="entry name" value="PRK10887.1"/>
    <property type="match status" value="1"/>
</dbReference>
<keyword evidence="4 9" id="KW-0460">Magnesium</keyword>
<evidence type="ECO:0000256" key="5">
    <source>
        <dbReference type="ARBA" id="ARBA00023235"/>
    </source>
</evidence>
<protein>
    <recommendedName>
        <fullName evidence="8 9">Phosphoglucosamine mutase</fullName>
        <ecNumber evidence="7 9">5.4.2.10</ecNumber>
    </recommendedName>
</protein>
<evidence type="ECO:0000256" key="10">
    <source>
        <dbReference type="RuleBase" id="RU004326"/>
    </source>
</evidence>
<evidence type="ECO:0000259" key="14">
    <source>
        <dbReference type="Pfam" id="PF02879"/>
    </source>
</evidence>
<dbReference type="InterPro" id="IPR050060">
    <property type="entry name" value="Phosphoglucosamine_mutase"/>
</dbReference>
<dbReference type="Pfam" id="PF00408">
    <property type="entry name" value="PGM_PMM_IV"/>
    <property type="match status" value="1"/>
</dbReference>
<dbReference type="EMBL" id="FRCR01000009">
    <property type="protein sequence ID" value="SHM66084.1"/>
    <property type="molecule type" value="Genomic_DNA"/>
</dbReference>
<dbReference type="InterPro" id="IPR005841">
    <property type="entry name" value="Alpha-D-phosphohexomutase_SF"/>
</dbReference>
<dbReference type="InterPro" id="IPR005843">
    <property type="entry name" value="A-D-PHexomutase_C"/>
</dbReference>
<dbReference type="NCBIfam" id="TIGR01455">
    <property type="entry name" value="glmM"/>
    <property type="match status" value="1"/>
</dbReference>
<dbReference type="InterPro" id="IPR005844">
    <property type="entry name" value="A-D-PHexomutase_a/b/a-I"/>
</dbReference>
<evidence type="ECO:0000256" key="4">
    <source>
        <dbReference type="ARBA" id="ARBA00022842"/>
    </source>
</evidence>
<dbReference type="GO" id="GO:0004615">
    <property type="term" value="F:phosphomannomutase activity"/>
    <property type="evidence" value="ECO:0007669"/>
    <property type="project" value="TreeGrafter"/>
</dbReference>
<feature type="binding site" description="via phosphate group" evidence="9">
    <location>
        <position position="101"/>
    </location>
    <ligand>
        <name>Mg(2+)</name>
        <dbReference type="ChEBI" id="CHEBI:18420"/>
    </ligand>
</feature>
<gene>
    <name evidence="9" type="primary">glmM</name>
    <name evidence="16" type="ORF">SAMN05660826_01595</name>
</gene>
<keyword evidence="17" id="KW-1185">Reference proteome</keyword>
<organism evidence="16 17">
    <name type="scientific">Caldanaerovirga acetigignens</name>
    <dbReference type="NCBI Taxonomy" id="447595"/>
    <lineage>
        <taxon>Bacteria</taxon>
        <taxon>Bacillati</taxon>
        <taxon>Bacillota</taxon>
        <taxon>Clostridia</taxon>
        <taxon>Thermosediminibacterales</taxon>
        <taxon>Thermosediminibacteraceae</taxon>
        <taxon>Caldanaerovirga</taxon>
    </lineage>
</organism>
<dbReference type="GO" id="GO:0000287">
    <property type="term" value="F:magnesium ion binding"/>
    <property type="evidence" value="ECO:0007669"/>
    <property type="project" value="UniProtKB-UniRule"/>
</dbReference>
<dbReference type="AlphaFoldDB" id="A0A1M7KL59"/>
<comment type="function">
    <text evidence="9 11">Catalyzes the conversion of glucosamine-6-phosphate to glucosamine-1-phosphate.</text>
</comment>
<dbReference type="Gene3D" id="3.30.310.50">
    <property type="entry name" value="Alpha-D-phosphohexomutase, C-terminal domain"/>
    <property type="match status" value="1"/>
</dbReference>
<dbReference type="GO" id="GO:0005829">
    <property type="term" value="C:cytosol"/>
    <property type="evidence" value="ECO:0007669"/>
    <property type="project" value="TreeGrafter"/>
</dbReference>
<dbReference type="GO" id="GO:0008966">
    <property type="term" value="F:phosphoglucosamine mutase activity"/>
    <property type="evidence" value="ECO:0007669"/>
    <property type="project" value="UniProtKB-UniRule"/>
</dbReference>
<comment type="PTM">
    <text evidence="9">Activated by phosphorylation.</text>
</comment>
<proteinExistence type="inferred from homology"/>
<feature type="binding site" evidence="9">
    <location>
        <position position="242"/>
    </location>
    <ligand>
        <name>Mg(2+)</name>
        <dbReference type="ChEBI" id="CHEBI:18420"/>
    </ligand>
</feature>
<evidence type="ECO:0000256" key="9">
    <source>
        <dbReference type="HAMAP-Rule" id="MF_01554"/>
    </source>
</evidence>
<keyword evidence="2 9" id="KW-0597">Phosphoprotein</keyword>
<evidence type="ECO:0000256" key="6">
    <source>
        <dbReference type="ARBA" id="ARBA00050364"/>
    </source>
</evidence>
<dbReference type="InterPro" id="IPR016055">
    <property type="entry name" value="A-D-PHexomutase_a/b/a-I/II/III"/>
</dbReference>
<feature type="modified residue" description="Phosphoserine" evidence="9">
    <location>
        <position position="101"/>
    </location>
</feature>
<evidence type="ECO:0000259" key="15">
    <source>
        <dbReference type="Pfam" id="PF02880"/>
    </source>
</evidence>
<feature type="binding site" evidence="9">
    <location>
        <position position="244"/>
    </location>
    <ligand>
        <name>Mg(2+)</name>
        <dbReference type="ChEBI" id="CHEBI:18420"/>
    </ligand>
</feature>
<evidence type="ECO:0000313" key="17">
    <source>
        <dbReference type="Proteomes" id="UP000184375"/>
    </source>
</evidence>
<evidence type="ECO:0000256" key="1">
    <source>
        <dbReference type="ARBA" id="ARBA00010231"/>
    </source>
</evidence>
<dbReference type="EC" id="5.4.2.10" evidence="7 9"/>
<keyword evidence="5 9" id="KW-0413">Isomerase</keyword>
<dbReference type="STRING" id="447595.SAMN05660826_01595"/>
<accession>A0A1M7KL59</accession>
<feature type="active site" description="Phosphoserine intermediate" evidence="9">
    <location>
        <position position="101"/>
    </location>
</feature>
<evidence type="ECO:0000256" key="2">
    <source>
        <dbReference type="ARBA" id="ARBA00022553"/>
    </source>
</evidence>
<name>A0A1M7KL59_9FIRM</name>
<dbReference type="FunFam" id="3.40.120.10:FF:000002">
    <property type="entry name" value="Phosphoglucosamine mutase"/>
    <property type="match status" value="1"/>
</dbReference>
<dbReference type="GO" id="GO:0009252">
    <property type="term" value="P:peptidoglycan biosynthetic process"/>
    <property type="evidence" value="ECO:0007669"/>
    <property type="project" value="TreeGrafter"/>
</dbReference>
<dbReference type="Gene3D" id="3.40.120.10">
    <property type="entry name" value="Alpha-D-Glucose-1,6-Bisphosphate, subunit A, domain 3"/>
    <property type="match status" value="3"/>
</dbReference>
<evidence type="ECO:0000259" key="12">
    <source>
        <dbReference type="Pfam" id="PF00408"/>
    </source>
</evidence>
<comment type="catalytic activity">
    <reaction evidence="6 9 11">
        <text>alpha-D-glucosamine 1-phosphate = D-glucosamine 6-phosphate</text>
        <dbReference type="Rhea" id="RHEA:23424"/>
        <dbReference type="ChEBI" id="CHEBI:58516"/>
        <dbReference type="ChEBI" id="CHEBI:58725"/>
        <dbReference type="EC" id="5.4.2.10"/>
    </reaction>
</comment>
<dbReference type="PROSITE" id="PS00710">
    <property type="entry name" value="PGM_PMM"/>
    <property type="match status" value="1"/>
</dbReference>
<dbReference type="Pfam" id="PF02880">
    <property type="entry name" value="PGM_PMM_III"/>
    <property type="match status" value="1"/>
</dbReference>
<evidence type="ECO:0000256" key="11">
    <source>
        <dbReference type="RuleBase" id="RU004327"/>
    </source>
</evidence>
<dbReference type="InterPro" id="IPR036900">
    <property type="entry name" value="A-D-PHexomutase_C_sf"/>
</dbReference>
<dbReference type="GO" id="GO:0005975">
    <property type="term" value="P:carbohydrate metabolic process"/>
    <property type="evidence" value="ECO:0007669"/>
    <property type="project" value="InterPro"/>
</dbReference>
<dbReference type="SUPFAM" id="SSF53738">
    <property type="entry name" value="Phosphoglucomutase, first 3 domains"/>
    <property type="match status" value="3"/>
</dbReference>